<dbReference type="InterPro" id="IPR001005">
    <property type="entry name" value="SANT/Myb"/>
</dbReference>
<reference evidence="2" key="1">
    <citation type="submission" date="2020-09" db="EMBL/GenBank/DDBJ databases">
        <title>A novel bacterium of genus Bacillus, isolated from South China Sea.</title>
        <authorList>
            <person name="Huang H."/>
            <person name="Mo K."/>
            <person name="Hu Y."/>
        </authorList>
    </citation>
    <scope>NUCLEOTIDE SEQUENCE</scope>
    <source>
        <strain evidence="2">IB182487</strain>
    </source>
</reference>
<dbReference type="AlphaFoldDB" id="A0A926NHI6"/>
<accession>A0A926NHI6</accession>
<dbReference type="RefSeq" id="WP_191158988.1">
    <property type="nucleotide sequence ID" value="NZ_JACXAI010000018.1"/>
</dbReference>
<feature type="domain" description="Myb-like" evidence="1">
    <location>
        <begin position="7"/>
        <end position="55"/>
    </location>
</feature>
<evidence type="ECO:0000313" key="3">
    <source>
        <dbReference type="Proteomes" id="UP000626844"/>
    </source>
</evidence>
<organism evidence="2 3">
    <name type="scientific">Metabacillus arenae</name>
    <dbReference type="NCBI Taxonomy" id="2771434"/>
    <lineage>
        <taxon>Bacteria</taxon>
        <taxon>Bacillati</taxon>
        <taxon>Bacillota</taxon>
        <taxon>Bacilli</taxon>
        <taxon>Bacillales</taxon>
        <taxon>Bacillaceae</taxon>
        <taxon>Metabacillus</taxon>
    </lineage>
</organism>
<dbReference type="InterPro" id="IPR013249">
    <property type="entry name" value="RNA_pol_sigma70_r4_t2"/>
</dbReference>
<dbReference type="PROSITE" id="PS50090">
    <property type="entry name" value="MYB_LIKE"/>
    <property type="match status" value="1"/>
</dbReference>
<dbReference type="GO" id="GO:0003677">
    <property type="term" value="F:DNA binding"/>
    <property type="evidence" value="ECO:0007669"/>
    <property type="project" value="InterPro"/>
</dbReference>
<dbReference type="Proteomes" id="UP000626844">
    <property type="component" value="Unassembled WGS sequence"/>
</dbReference>
<dbReference type="Pfam" id="PF08281">
    <property type="entry name" value="Sigma70_r4_2"/>
    <property type="match status" value="1"/>
</dbReference>
<sequence length="59" mass="7387">MSILYDKKQRTYKHWSTLEDRELLQLREEGLKYREIAKKLDRSPLSVEKRYRKIIELYK</sequence>
<gene>
    <name evidence="2" type="ORF">IC621_14195</name>
</gene>
<protein>
    <submittedName>
        <fullName evidence="2">Helix-turn-helix domain-containing protein</fullName>
    </submittedName>
</protein>
<evidence type="ECO:0000259" key="1">
    <source>
        <dbReference type="PROSITE" id="PS50090"/>
    </source>
</evidence>
<dbReference type="GO" id="GO:0016987">
    <property type="term" value="F:sigma factor activity"/>
    <property type="evidence" value="ECO:0007669"/>
    <property type="project" value="InterPro"/>
</dbReference>
<keyword evidence="3" id="KW-1185">Reference proteome</keyword>
<comment type="caution">
    <text evidence="2">The sequence shown here is derived from an EMBL/GenBank/DDBJ whole genome shotgun (WGS) entry which is preliminary data.</text>
</comment>
<proteinExistence type="predicted"/>
<dbReference type="Gene3D" id="1.10.10.60">
    <property type="entry name" value="Homeodomain-like"/>
    <property type="match status" value="1"/>
</dbReference>
<name>A0A926NHI6_9BACI</name>
<evidence type="ECO:0000313" key="2">
    <source>
        <dbReference type="EMBL" id="MBD1381386.1"/>
    </source>
</evidence>
<dbReference type="EMBL" id="JACXAI010000018">
    <property type="protein sequence ID" value="MBD1381386.1"/>
    <property type="molecule type" value="Genomic_DNA"/>
</dbReference>
<dbReference type="GO" id="GO:0006352">
    <property type="term" value="P:DNA-templated transcription initiation"/>
    <property type="evidence" value="ECO:0007669"/>
    <property type="project" value="InterPro"/>
</dbReference>